<feature type="compositionally biased region" description="Basic residues" evidence="1">
    <location>
        <begin position="109"/>
        <end position="118"/>
    </location>
</feature>
<protein>
    <submittedName>
        <fullName evidence="2">Uncharacterized protein</fullName>
    </submittedName>
</protein>
<dbReference type="EMBL" id="NAFL01000213">
    <property type="protein sequence ID" value="OSJ35699.1"/>
    <property type="molecule type" value="Genomic_DNA"/>
</dbReference>
<proteinExistence type="predicted"/>
<reference evidence="2 3" key="1">
    <citation type="submission" date="2017-03" db="EMBL/GenBank/DDBJ databases">
        <title>Whole genome sequences of fourteen strains of Bradyrhizobium canariense and one strain of Bradyrhizobium japonicum isolated from Lupinus (Papilionoideae: Genisteae) species in Algeria.</title>
        <authorList>
            <person name="Crovadore J."/>
            <person name="Chekireb D."/>
            <person name="Brachmann A."/>
            <person name="Chablais R."/>
            <person name="Cochard B."/>
            <person name="Lefort F."/>
        </authorList>
    </citation>
    <scope>NUCLEOTIDE SEQUENCE [LARGE SCALE GENOMIC DNA]</scope>
    <source>
        <strain evidence="2 3">UBMA197</strain>
    </source>
</reference>
<organism evidence="2 3">
    <name type="scientific">Bradyrhizobium japonicum</name>
    <dbReference type="NCBI Taxonomy" id="375"/>
    <lineage>
        <taxon>Bacteria</taxon>
        <taxon>Pseudomonadati</taxon>
        <taxon>Pseudomonadota</taxon>
        <taxon>Alphaproteobacteria</taxon>
        <taxon>Hyphomicrobiales</taxon>
        <taxon>Nitrobacteraceae</taxon>
        <taxon>Bradyrhizobium</taxon>
    </lineage>
</organism>
<feature type="region of interest" description="Disordered" evidence="1">
    <location>
        <begin position="87"/>
        <end position="124"/>
    </location>
</feature>
<comment type="caution">
    <text evidence="2">The sequence shown here is derived from an EMBL/GenBank/DDBJ whole genome shotgun (WGS) entry which is preliminary data.</text>
</comment>
<accession>A0A1Y2JXE0</accession>
<evidence type="ECO:0000256" key="1">
    <source>
        <dbReference type="SAM" id="MobiDB-lite"/>
    </source>
</evidence>
<name>A0A1Y2JXE0_BRAJP</name>
<dbReference type="AlphaFoldDB" id="A0A1Y2JXE0"/>
<dbReference type="RefSeq" id="WP_085399095.1">
    <property type="nucleotide sequence ID" value="NZ_NAFL01000213.1"/>
</dbReference>
<evidence type="ECO:0000313" key="2">
    <source>
        <dbReference type="EMBL" id="OSJ35699.1"/>
    </source>
</evidence>
<dbReference type="Proteomes" id="UP000193335">
    <property type="component" value="Unassembled WGS sequence"/>
</dbReference>
<gene>
    <name evidence="2" type="ORF">BSZ19_07650</name>
</gene>
<sequence>MPIIRYFVFVGGLLLTLLFAADRYLPAPTEREGATDPDRTTIRISSARSLPEKIVFDTRPRADAPKVVQAEQMPDEPQQPLREAMAALPAAPPSEIKKQTQSRAEPRPHVKRLTRMSRRTPERRLAFERHDPFFGDW</sequence>
<evidence type="ECO:0000313" key="3">
    <source>
        <dbReference type="Proteomes" id="UP000193335"/>
    </source>
</evidence>